<keyword evidence="2" id="KW-1185">Reference proteome</keyword>
<protein>
    <submittedName>
        <fullName evidence="1">Uncharacterized protein</fullName>
    </submittedName>
</protein>
<gene>
    <name evidence="1" type="ORF">EJF14_20652</name>
</gene>
<sequence length="621" mass="69067">MVDLLDALAKLSSDSDSDSDEPFHDAETFSDRSGEERHILQSPIYPSGSNSTNTSQKGSPSPVVKGGGPRADDDIVIPAVFLTQGAKNSRLLKQSAEIARQLEAEKQRAAAERASLYKKRQAILTELNDNGSGFTYSLKTDLDLVDSYVESAYANHHSVYLARHFYCFRDQQMSSEHEPALDFLFRMGDLRALPETLALHSISISRLVRYAVNNIQNEAHLDLVTANVEKEMMKQLERNSNTGIEEAEERKTEERKTEERKTEERKTVEHNGEEEKGPAWSLEDAMAQLGANMSTNLTLKYVHYYRSTSALIFKVAMVLLYFSVHTDLSLSIRAFIVSVSDFALNKEERRTLVARVVGPVFRALVARARLSGMSDESICANVCSELASIRCYVYGEKKRVLQKECELQYAFLDNLVASGAEAKVASLLVSAFLAQSNGLGLLTEEPPNSESRDIINKNAQTTMEEHKLSETSVTLLPECSPVETADVLASTIPVASLTRTLTSIERTKVQPHLSGQIFANLYRAQLCAALVVRLLHSALASEFQLHPKHQWRALHRQVLATKDSLQQAVGAVSYMPIEETPDKVTLSKALGETYNALDQMSMVLDKNAVFFRADLFYDSPS</sequence>
<proteinExistence type="predicted"/>
<evidence type="ECO:0000313" key="2">
    <source>
        <dbReference type="Proteomes" id="UP000326582"/>
    </source>
</evidence>
<reference evidence="2" key="1">
    <citation type="journal article" date="2019" name="MBio">
        <title>Comparative genomics for the elucidation of multidrug resistance (MDR) in Candida lusitaniae.</title>
        <authorList>
            <person name="Kannan A."/>
            <person name="Asner S.A."/>
            <person name="Trachsel E."/>
            <person name="Kelly S."/>
            <person name="Parker J."/>
            <person name="Sanglard D."/>
        </authorList>
    </citation>
    <scope>NUCLEOTIDE SEQUENCE [LARGE SCALE GENOMIC DNA]</scope>
    <source>
        <strain evidence="2">P1</strain>
    </source>
</reference>
<dbReference type="Proteomes" id="UP000326582">
    <property type="component" value="Chromosome 2"/>
</dbReference>
<organism evidence="1 2">
    <name type="scientific">Clavispora lusitaniae</name>
    <name type="common">Candida lusitaniae</name>
    <dbReference type="NCBI Taxonomy" id="36911"/>
    <lineage>
        <taxon>Eukaryota</taxon>
        <taxon>Fungi</taxon>
        <taxon>Dikarya</taxon>
        <taxon>Ascomycota</taxon>
        <taxon>Saccharomycotina</taxon>
        <taxon>Pichiomycetes</taxon>
        <taxon>Metschnikowiaceae</taxon>
        <taxon>Clavispora</taxon>
    </lineage>
</organism>
<name>A0ACD0WGP5_CLALS</name>
<accession>A0ACD0WGP5</accession>
<dbReference type="EMBL" id="CP038485">
    <property type="protein sequence ID" value="QFZ26734.1"/>
    <property type="molecule type" value="Genomic_DNA"/>
</dbReference>
<evidence type="ECO:0000313" key="1">
    <source>
        <dbReference type="EMBL" id="QFZ26734.1"/>
    </source>
</evidence>